<dbReference type="PRINTS" id="PR00385">
    <property type="entry name" value="P450"/>
</dbReference>
<dbReference type="GO" id="GO:0005506">
    <property type="term" value="F:iron ion binding"/>
    <property type="evidence" value="ECO:0007669"/>
    <property type="project" value="InterPro"/>
</dbReference>
<dbReference type="InterPro" id="IPR002397">
    <property type="entry name" value="Cyt_P450_B"/>
</dbReference>
<dbReference type="Gene3D" id="1.10.630.10">
    <property type="entry name" value="Cytochrome P450"/>
    <property type="match status" value="1"/>
</dbReference>
<evidence type="ECO:0000256" key="3">
    <source>
        <dbReference type="ARBA" id="ARBA00022723"/>
    </source>
</evidence>
<dbReference type="GO" id="GO:0020037">
    <property type="term" value="F:heme binding"/>
    <property type="evidence" value="ECO:0007669"/>
    <property type="project" value="InterPro"/>
</dbReference>
<dbReference type="GO" id="GO:0004497">
    <property type="term" value="F:monooxygenase activity"/>
    <property type="evidence" value="ECO:0007669"/>
    <property type="project" value="UniProtKB-KW"/>
</dbReference>
<dbReference type="InterPro" id="IPR001128">
    <property type="entry name" value="Cyt_P450"/>
</dbReference>
<protein>
    <submittedName>
        <fullName evidence="8">Cytochrome P450</fullName>
    </submittedName>
</protein>
<dbReference type="GO" id="GO:0016705">
    <property type="term" value="F:oxidoreductase activity, acting on paired donors, with incorporation or reduction of molecular oxygen"/>
    <property type="evidence" value="ECO:0007669"/>
    <property type="project" value="InterPro"/>
</dbReference>
<keyword evidence="3 7" id="KW-0479">Metal-binding</keyword>
<evidence type="ECO:0000313" key="8">
    <source>
        <dbReference type="EMBL" id="TDV38588.1"/>
    </source>
</evidence>
<evidence type="ECO:0000256" key="1">
    <source>
        <dbReference type="ARBA" id="ARBA00010617"/>
    </source>
</evidence>
<dbReference type="FunFam" id="1.10.630.10:FF:000018">
    <property type="entry name" value="Cytochrome P450 monooxygenase"/>
    <property type="match status" value="1"/>
</dbReference>
<accession>A0A4R7US60</accession>
<dbReference type="Proteomes" id="UP000294927">
    <property type="component" value="Unassembled WGS sequence"/>
</dbReference>
<dbReference type="PANTHER" id="PTHR46696:SF3">
    <property type="entry name" value="PULCHERRIMINIC ACID SYNTHASE"/>
    <property type="match status" value="1"/>
</dbReference>
<dbReference type="InterPro" id="IPR036396">
    <property type="entry name" value="Cyt_P450_sf"/>
</dbReference>
<keyword evidence="5 7" id="KW-0408">Iron</keyword>
<evidence type="ECO:0000256" key="6">
    <source>
        <dbReference type="ARBA" id="ARBA00023033"/>
    </source>
</evidence>
<evidence type="ECO:0000256" key="7">
    <source>
        <dbReference type="RuleBase" id="RU000461"/>
    </source>
</evidence>
<keyword evidence="9" id="KW-1185">Reference proteome</keyword>
<dbReference type="PRINTS" id="PR00359">
    <property type="entry name" value="BP450"/>
</dbReference>
<dbReference type="PANTHER" id="PTHR46696">
    <property type="entry name" value="P450, PUTATIVE (EUROFUNG)-RELATED"/>
    <property type="match status" value="1"/>
</dbReference>
<dbReference type="AlphaFoldDB" id="A0A4R7US60"/>
<evidence type="ECO:0000313" key="9">
    <source>
        <dbReference type="Proteomes" id="UP000294927"/>
    </source>
</evidence>
<sequence>MTISSPAIPIEDPEFYLDDPWPTFAWMRAEAPFYFYEPLDTFVVTRHADVRAVAGRPSVFVNSKGLFLNDVKYQAQAGDELITDSFFPKCGEQVGTTDPPRHAELRRVIAPAFSAEALKRVRESLVWYVRDLVAGIVPDSPADWVSYADLVPIRAAIELIGLPDTEMERVRFWSDELEKLGGDLTFEELRAASAQFQSLQRFIVENMEAKRRVPGDGDLLTTLLSAELDAKGVSEANVVMFAMTMLAAGNDTTRSLLSGLVHELARHPEQWELLRGDRSLMPQAIEETLRYVTPARAMLRTATEDVEINGQLIREGQHVYLMYMAANRDESVFPDPDRFDIRRRESGRHLAFGVGIHLCAGARLVRTEAPIVLDALLDRFSGVELAGEPTPVTNLIRNGWSSMPVVFRP</sequence>
<keyword evidence="4 7" id="KW-0560">Oxidoreductase</keyword>
<dbReference type="Pfam" id="PF00067">
    <property type="entry name" value="p450"/>
    <property type="match status" value="1"/>
</dbReference>
<comment type="similarity">
    <text evidence="1 7">Belongs to the cytochrome P450 family.</text>
</comment>
<evidence type="ECO:0000256" key="2">
    <source>
        <dbReference type="ARBA" id="ARBA00022617"/>
    </source>
</evidence>
<reference evidence="8 9" key="1">
    <citation type="submission" date="2019-03" db="EMBL/GenBank/DDBJ databases">
        <title>Genomic Encyclopedia of Archaeal and Bacterial Type Strains, Phase II (KMG-II): from individual species to whole genera.</title>
        <authorList>
            <person name="Goeker M."/>
        </authorList>
    </citation>
    <scope>NUCLEOTIDE SEQUENCE [LARGE SCALE GENOMIC DNA]</scope>
    <source>
        <strain evidence="8 9">DSM 45499</strain>
    </source>
</reference>
<dbReference type="PROSITE" id="PS00086">
    <property type="entry name" value="CYTOCHROME_P450"/>
    <property type="match status" value="1"/>
</dbReference>
<dbReference type="OrthoDB" id="4156795at2"/>
<dbReference type="RefSeq" id="WP_133908921.1">
    <property type="nucleotide sequence ID" value="NZ_SOCP01000027.1"/>
</dbReference>
<dbReference type="SUPFAM" id="SSF48264">
    <property type="entry name" value="Cytochrome P450"/>
    <property type="match status" value="1"/>
</dbReference>
<keyword evidence="2 7" id="KW-0349">Heme</keyword>
<proteinExistence type="inferred from homology"/>
<gene>
    <name evidence="8" type="ORF">CLV71_12731</name>
</gene>
<evidence type="ECO:0000256" key="5">
    <source>
        <dbReference type="ARBA" id="ARBA00023004"/>
    </source>
</evidence>
<name>A0A4R7US60_9PSEU</name>
<dbReference type="EMBL" id="SOCP01000027">
    <property type="protein sequence ID" value="TDV38588.1"/>
    <property type="molecule type" value="Genomic_DNA"/>
</dbReference>
<keyword evidence="6 7" id="KW-0503">Monooxygenase</keyword>
<comment type="caution">
    <text evidence="8">The sequence shown here is derived from an EMBL/GenBank/DDBJ whole genome shotgun (WGS) entry which is preliminary data.</text>
</comment>
<dbReference type="InterPro" id="IPR017972">
    <property type="entry name" value="Cyt_P450_CS"/>
</dbReference>
<organism evidence="8 9">
    <name type="scientific">Actinophytocola oryzae</name>
    <dbReference type="NCBI Taxonomy" id="502181"/>
    <lineage>
        <taxon>Bacteria</taxon>
        <taxon>Bacillati</taxon>
        <taxon>Actinomycetota</taxon>
        <taxon>Actinomycetes</taxon>
        <taxon>Pseudonocardiales</taxon>
        <taxon>Pseudonocardiaceae</taxon>
    </lineage>
</organism>
<evidence type="ECO:0000256" key="4">
    <source>
        <dbReference type="ARBA" id="ARBA00023002"/>
    </source>
</evidence>